<feature type="region of interest" description="Disordered" evidence="1">
    <location>
        <begin position="1"/>
        <end position="96"/>
    </location>
</feature>
<gene>
    <name evidence="2" type="ORF">NB646_05460</name>
</gene>
<feature type="compositionally biased region" description="Basic and acidic residues" evidence="1">
    <location>
        <begin position="73"/>
        <end position="96"/>
    </location>
</feature>
<dbReference type="AlphaFoldDB" id="A0A9E9LBB0"/>
<accession>A0A9E9LBB0</accession>
<organism evidence="2">
    <name type="scientific">Oxalobacter aliiformigenes</name>
    <dbReference type="NCBI Taxonomy" id="2946593"/>
    <lineage>
        <taxon>Bacteria</taxon>
        <taxon>Pseudomonadati</taxon>
        <taxon>Pseudomonadota</taxon>
        <taxon>Betaproteobacteria</taxon>
        <taxon>Burkholderiales</taxon>
        <taxon>Oxalobacteraceae</taxon>
        <taxon>Oxalobacter</taxon>
    </lineage>
</organism>
<dbReference type="RefSeq" id="WP_269284640.1">
    <property type="nucleotide sequence ID" value="NZ_CP098251.1"/>
</dbReference>
<dbReference type="EMBL" id="CP098251">
    <property type="protein sequence ID" value="WAV90322.1"/>
    <property type="molecule type" value="Genomic_DNA"/>
</dbReference>
<evidence type="ECO:0000313" key="2">
    <source>
        <dbReference type="EMBL" id="WAV90322.1"/>
    </source>
</evidence>
<reference evidence="2" key="1">
    <citation type="journal article" date="2022" name="Front. Microbiol.">
        <title>New perspectives on an old grouping: The genomic and phenotypic variability of Oxalobacter formigenes and the implications for calcium oxalate stone prevention.</title>
        <authorList>
            <person name="Chmiel J.A."/>
            <person name="Carr C."/>
            <person name="Stuivenberg G.A."/>
            <person name="Venema R."/>
            <person name="Chanyi R.M."/>
            <person name="Al K.F."/>
            <person name="Giguere D."/>
            <person name="Say H."/>
            <person name="Akouris P.P."/>
            <person name="Dominguez Romero S.A."/>
            <person name="Kwong A."/>
            <person name="Tai V."/>
            <person name="Koval S.F."/>
            <person name="Razvi H."/>
            <person name="Bjazevic J."/>
            <person name="Burton J.P."/>
        </authorList>
    </citation>
    <scope>NUCLEOTIDE SEQUENCE</scope>
    <source>
        <strain evidence="2">OxK</strain>
    </source>
</reference>
<dbReference type="Proteomes" id="UP001164819">
    <property type="component" value="Chromosome"/>
</dbReference>
<proteinExistence type="predicted"/>
<feature type="compositionally biased region" description="Polar residues" evidence="1">
    <location>
        <begin position="1"/>
        <end position="20"/>
    </location>
</feature>
<protein>
    <submittedName>
        <fullName evidence="2">Uncharacterized protein</fullName>
    </submittedName>
</protein>
<feature type="compositionally biased region" description="Basic and acidic residues" evidence="1">
    <location>
        <begin position="43"/>
        <end position="57"/>
    </location>
</feature>
<evidence type="ECO:0000256" key="1">
    <source>
        <dbReference type="SAM" id="MobiDB-lite"/>
    </source>
</evidence>
<sequence length="96" mass="10686">MENHKQGNTSERQKGNTAISMATVKRKNIAGHPEVSGRKTPLARRDQKTGGIKKGENSPKPTQIRLKNRKLTSCRDETDPSTDEPARHDSVRKISP</sequence>
<name>A0A9E9LBB0_9BURK</name>